<comment type="function">
    <text evidence="7">May play the central regulatory role in sporulation. It may be an element of the effector pathway responsible for the activation of sporulation genes in response to nutritional stress. Spo0A may act in concert with spo0H (a sigma factor) to control the expression of some genes that are critical to the sporulation process.</text>
</comment>
<evidence type="ECO:0000256" key="8">
    <source>
        <dbReference type="PROSITE-ProRule" id="PRU00169"/>
    </source>
</evidence>
<evidence type="ECO:0000256" key="6">
    <source>
        <dbReference type="ARBA" id="ARBA00023163"/>
    </source>
</evidence>
<dbReference type="InterPro" id="IPR036388">
    <property type="entry name" value="WH-like_DNA-bd_sf"/>
</dbReference>
<dbReference type="AlphaFoldDB" id="A0A098AY47"/>
<sequence length="363" mass="43175">MYTAIIVEDELNILKHMNKLVVSMDEFLIKGTFATPHEALAAFPDLMPDVAFIDIEMPRMNGLELARRLLKVKDDLSIIFTTAYGQYALDAFEVEAIDYLMKPIMKEELQRVLKRLNRVFNIQKRQSPLLKRVPSFAVRCFGAFEVRDQQQQMVRWPTRKAEEVFAYFLANQGRYISKWELLKIFWPEIEEERAIPNLYNTIYRVKQVLKKLPLSPKIQKINEGYILEAQRNLSDLGEFLEVMKQSKENTDFPLEASISLFFSYATPLFGDKDYFWSLHIEKYVAQEYGKLCHKLLLYYYEQNQLQKGEEIIQHYMTQYIEDEEMLREWLKLVAHWQGYEEKSDEYRHRFNEKLASAELPLLE</sequence>
<dbReference type="GO" id="GO:0032993">
    <property type="term" value="C:protein-DNA complex"/>
    <property type="evidence" value="ECO:0007669"/>
    <property type="project" value="TreeGrafter"/>
</dbReference>
<dbReference type="Pfam" id="PF00072">
    <property type="entry name" value="Response_reg"/>
    <property type="match status" value="1"/>
</dbReference>
<dbReference type="GO" id="GO:0006355">
    <property type="term" value="P:regulation of DNA-templated transcription"/>
    <property type="evidence" value="ECO:0007669"/>
    <property type="project" value="InterPro"/>
</dbReference>
<reference evidence="10" key="1">
    <citation type="submission" date="2014-07" db="EMBL/GenBank/DDBJ databases">
        <authorList>
            <person name="Hornung V.Bastian."/>
        </authorList>
    </citation>
    <scope>NUCLEOTIDE SEQUENCE</scope>
    <source>
        <strain evidence="10">PCE-S</strain>
    </source>
</reference>
<dbReference type="EMBL" id="LK996017">
    <property type="protein sequence ID" value="CDX00536.1"/>
    <property type="molecule type" value="Genomic_DNA"/>
</dbReference>
<evidence type="ECO:0000256" key="4">
    <source>
        <dbReference type="ARBA" id="ARBA00023015"/>
    </source>
</evidence>
<keyword evidence="5" id="KW-0238">DNA-binding</keyword>
<evidence type="ECO:0000256" key="1">
    <source>
        <dbReference type="ARBA" id="ARBA00018672"/>
    </source>
</evidence>
<dbReference type="SUPFAM" id="SSF46894">
    <property type="entry name" value="C-terminal effector domain of the bipartite response regulators"/>
    <property type="match status" value="1"/>
</dbReference>
<dbReference type="SMART" id="SM00448">
    <property type="entry name" value="REC"/>
    <property type="match status" value="1"/>
</dbReference>
<dbReference type="InterPro" id="IPR016032">
    <property type="entry name" value="Sig_transdc_resp-reg_C-effctor"/>
</dbReference>
<dbReference type="PATRIC" id="fig|49338.4.peg.694"/>
<evidence type="ECO:0000256" key="3">
    <source>
        <dbReference type="ARBA" id="ARBA00023012"/>
    </source>
</evidence>
<dbReference type="RefSeq" id="WP_208925249.1">
    <property type="nucleotide sequence ID" value="NZ_LK996017.1"/>
</dbReference>
<dbReference type="GO" id="GO:0000976">
    <property type="term" value="F:transcription cis-regulatory region binding"/>
    <property type="evidence" value="ECO:0007669"/>
    <property type="project" value="TreeGrafter"/>
</dbReference>
<evidence type="ECO:0000256" key="7">
    <source>
        <dbReference type="ARBA" id="ARBA00024867"/>
    </source>
</evidence>
<dbReference type="PROSITE" id="PS50110">
    <property type="entry name" value="RESPONSE_REGULATORY"/>
    <property type="match status" value="1"/>
</dbReference>
<dbReference type="Gene3D" id="1.10.10.10">
    <property type="entry name" value="Winged helix-like DNA-binding domain superfamily/Winged helix DNA-binding domain"/>
    <property type="match status" value="1"/>
</dbReference>
<proteinExistence type="predicted"/>
<keyword evidence="2 8" id="KW-0597">Phosphoprotein</keyword>
<dbReference type="GO" id="GO:0005829">
    <property type="term" value="C:cytosol"/>
    <property type="evidence" value="ECO:0007669"/>
    <property type="project" value="TreeGrafter"/>
</dbReference>
<keyword evidence="4" id="KW-0805">Transcription regulation</keyword>
<dbReference type="GO" id="GO:0000156">
    <property type="term" value="F:phosphorelay response regulator activity"/>
    <property type="evidence" value="ECO:0007669"/>
    <property type="project" value="TreeGrafter"/>
</dbReference>
<protein>
    <recommendedName>
        <fullName evidence="1">Stage 0 sporulation protein A homolog</fullName>
    </recommendedName>
</protein>
<name>A0A098AY47_DESHA</name>
<evidence type="ECO:0000313" key="10">
    <source>
        <dbReference type="EMBL" id="CDX00536.1"/>
    </source>
</evidence>
<keyword evidence="6" id="KW-0804">Transcription</keyword>
<gene>
    <name evidence="10" type="ORF">DPCES_0649</name>
</gene>
<organism evidence="10">
    <name type="scientific">Desulfitobacterium hafniense</name>
    <name type="common">Desulfitobacterium frappieri</name>
    <dbReference type="NCBI Taxonomy" id="49338"/>
    <lineage>
        <taxon>Bacteria</taxon>
        <taxon>Bacillati</taxon>
        <taxon>Bacillota</taxon>
        <taxon>Clostridia</taxon>
        <taxon>Eubacteriales</taxon>
        <taxon>Desulfitobacteriaceae</taxon>
        <taxon>Desulfitobacterium</taxon>
    </lineage>
</organism>
<evidence type="ECO:0000256" key="2">
    <source>
        <dbReference type="ARBA" id="ARBA00022553"/>
    </source>
</evidence>
<dbReference type="SUPFAM" id="SSF52172">
    <property type="entry name" value="CheY-like"/>
    <property type="match status" value="1"/>
</dbReference>
<dbReference type="PANTHER" id="PTHR48111">
    <property type="entry name" value="REGULATOR OF RPOS"/>
    <property type="match status" value="1"/>
</dbReference>
<dbReference type="InterPro" id="IPR011006">
    <property type="entry name" value="CheY-like_superfamily"/>
</dbReference>
<keyword evidence="3" id="KW-0902">Two-component regulatory system</keyword>
<evidence type="ECO:0000256" key="5">
    <source>
        <dbReference type="ARBA" id="ARBA00023125"/>
    </source>
</evidence>
<feature type="modified residue" description="4-aspartylphosphate" evidence="8">
    <location>
        <position position="54"/>
    </location>
</feature>
<dbReference type="PANTHER" id="PTHR48111:SF1">
    <property type="entry name" value="TWO-COMPONENT RESPONSE REGULATOR ORR33"/>
    <property type="match status" value="1"/>
</dbReference>
<feature type="domain" description="Response regulatory" evidence="9">
    <location>
        <begin position="3"/>
        <end position="117"/>
    </location>
</feature>
<evidence type="ECO:0000259" key="9">
    <source>
        <dbReference type="PROSITE" id="PS50110"/>
    </source>
</evidence>
<dbReference type="InterPro" id="IPR039420">
    <property type="entry name" value="WalR-like"/>
</dbReference>
<dbReference type="InterPro" id="IPR001789">
    <property type="entry name" value="Sig_transdc_resp-reg_receiver"/>
</dbReference>
<dbReference type="Gene3D" id="3.40.50.2300">
    <property type="match status" value="1"/>
</dbReference>
<accession>A0A098AY47</accession>